<keyword evidence="4" id="KW-0804">Transcription</keyword>
<protein>
    <submittedName>
        <fullName evidence="9">B3 domain-containing protein Os01g0234100-like</fullName>
    </submittedName>
</protein>
<keyword evidence="2" id="KW-0805">Transcription regulation</keyword>
<gene>
    <name evidence="9" type="primary">LOC111017653</name>
</gene>
<dbReference type="OrthoDB" id="1909330at2759"/>
<dbReference type="Gene3D" id="2.40.330.10">
    <property type="entry name" value="DNA-binding pseudobarrel domain"/>
    <property type="match status" value="1"/>
</dbReference>
<reference evidence="9" key="1">
    <citation type="submission" date="2025-08" db="UniProtKB">
        <authorList>
            <consortium name="RefSeq"/>
        </authorList>
    </citation>
    <scope>IDENTIFICATION</scope>
    <source>
        <strain evidence="9">OHB3-1</strain>
    </source>
</reference>
<dbReference type="SMART" id="SM01019">
    <property type="entry name" value="B3"/>
    <property type="match status" value="1"/>
</dbReference>
<dbReference type="SUPFAM" id="SSF101936">
    <property type="entry name" value="DNA-binding pseudobarrel domain"/>
    <property type="match status" value="1"/>
</dbReference>
<keyword evidence="8" id="KW-1185">Reference proteome</keyword>
<evidence type="ECO:0000256" key="4">
    <source>
        <dbReference type="ARBA" id="ARBA00023163"/>
    </source>
</evidence>
<dbReference type="GeneID" id="111017653"/>
<dbReference type="InterPro" id="IPR015300">
    <property type="entry name" value="DNA-bd_pseudobarrel_sf"/>
</dbReference>
<evidence type="ECO:0000256" key="6">
    <source>
        <dbReference type="SAM" id="MobiDB-lite"/>
    </source>
</evidence>
<evidence type="ECO:0000256" key="3">
    <source>
        <dbReference type="ARBA" id="ARBA00023125"/>
    </source>
</evidence>
<dbReference type="RefSeq" id="XP_022149162.1">
    <property type="nucleotide sequence ID" value="XM_022293470.1"/>
</dbReference>
<dbReference type="GO" id="GO:0003677">
    <property type="term" value="F:DNA binding"/>
    <property type="evidence" value="ECO:0007669"/>
    <property type="project" value="UniProtKB-KW"/>
</dbReference>
<dbReference type="PANTHER" id="PTHR31391:SF101">
    <property type="entry name" value="B3 DOMAIN-CONTAINING PROTEIN OS01G0234100"/>
    <property type="match status" value="1"/>
</dbReference>
<dbReference type="Pfam" id="PF02362">
    <property type="entry name" value="B3"/>
    <property type="match status" value="1"/>
</dbReference>
<dbReference type="KEGG" id="mcha:111017653"/>
<feature type="region of interest" description="Disordered" evidence="6">
    <location>
        <begin position="291"/>
        <end position="316"/>
    </location>
</feature>
<name>A0A6J1D732_MOMCH</name>
<dbReference type="AlphaFoldDB" id="A0A6J1D732"/>
<evidence type="ECO:0000259" key="7">
    <source>
        <dbReference type="PROSITE" id="PS50863"/>
    </source>
</evidence>
<evidence type="ECO:0000313" key="9">
    <source>
        <dbReference type="RefSeq" id="XP_022149162.1"/>
    </source>
</evidence>
<dbReference type="InterPro" id="IPR044837">
    <property type="entry name" value="REM16-like"/>
</dbReference>
<organism evidence="8 9">
    <name type="scientific">Momordica charantia</name>
    <name type="common">Bitter gourd</name>
    <name type="synonym">Balsam pear</name>
    <dbReference type="NCBI Taxonomy" id="3673"/>
    <lineage>
        <taxon>Eukaryota</taxon>
        <taxon>Viridiplantae</taxon>
        <taxon>Streptophyta</taxon>
        <taxon>Embryophyta</taxon>
        <taxon>Tracheophyta</taxon>
        <taxon>Spermatophyta</taxon>
        <taxon>Magnoliopsida</taxon>
        <taxon>eudicotyledons</taxon>
        <taxon>Gunneridae</taxon>
        <taxon>Pentapetalae</taxon>
        <taxon>rosids</taxon>
        <taxon>fabids</taxon>
        <taxon>Cucurbitales</taxon>
        <taxon>Cucurbitaceae</taxon>
        <taxon>Momordiceae</taxon>
        <taxon>Momordica</taxon>
    </lineage>
</organism>
<evidence type="ECO:0000256" key="5">
    <source>
        <dbReference type="ARBA" id="ARBA00023242"/>
    </source>
</evidence>
<dbReference type="Proteomes" id="UP000504603">
    <property type="component" value="Unplaced"/>
</dbReference>
<dbReference type="CDD" id="cd10017">
    <property type="entry name" value="B3_DNA"/>
    <property type="match status" value="1"/>
</dbReference>
<accession>A0A6J1D732</accession>
<evidence type="ECO:0000256" key="1">
    <source>
        <dbReference type="ARBA" id="ARBA00004123"/>
    </source>
</evidence>
<keyword evidence="5" id="KW-0539">Nucleus</keyword>
<keyword evidence="3" id="KW-0238">DNA-binding</keyword>
<proteinExistence type="predicted"/>
<evidence type="ECO:0000313" key="8">
    <source>
        <dbReference type="Proteomes" id="UP000504603"/>
    </source>
</evidence>
<dbReference type="GO" id="GO:0005634">
    <property type="term" value="C:nucleus"/>
    <property type="evidence" value="ECO:0007669"/>
    <property type="project" value="UniProtKB-SubCell"/>
</dbReference>
<dbReference type="InterPro" id="IPR003340">
    <property type="entry name" value="B3_DNA-bd"/>
</dbReference>
<comment type="subcellular location">
    <subcellularLocation>
        <location evidence="1">Nucleus</location>
    </subcellularLocation>
</comment>
<evidence type="ECO:0000256" key="2">
    <source>
        <dbReference type="ARBA" id="ARBA00023015"/>
    </source>
</evidence>
<dbReference type="PROSITE" id="PS50863">
    <property type="entry name" value="B3"/>
    <property type="match status" value="1"/>
</dbReference>
<feature type="domain" description="TF-B3" evidence="7">
    <location>
        <begin position="122"/>
        <end position="213"/>
    </location>
</feature>
<sequence length="503" mass="56105">MVKTSGEKNQLKSITVSPHPLHSPAMAIAQKNAEITALFSPKMNQWRPGKKEKLFRRKTWVSSTQTSTSYDQGAVDSFLLPRSVKCKRTTVDSVYNDLEAQSSVMAQAKEVQAKLSPSCPSLIKVMLPSHVTGGFWLGLPKGFCDSHLPKQDTVFVLEDESGIEYETKYLSEKKGLSAGWRGFSMAHKLLQGDVIVFHLVMPNKLMVYIVRSNGAAEVDGALGLKYEACNKQSSLYSKETNIAHVKEEQTTLDIVNSKETNILPVKEEEEDDSPASLAMDINEEHRQTSGHAVLDSEMISGQEESEDVSKSFGSNPMNGIQLSDSTLDFDKVKSLNDFSISVNGLIIDSELSSHIRTKYYDLCCSQKSFLHDHILEGLNYKLVSGIISETINIADAIRACKITTSQEHLATWDKTLTAFEALGMNVGFLRTRIDQLLNLSLKPEKKREAELKRDLILAERSILMAKIMEGRATVKRLEDEIHSLDTDIGNMEQLFQEVASVHW</sequence>
<dbReference type="PANTHER" id="PTHR31391">
    <property type="entry name" value="B3 DOMAIN-CONTAINING PROTEIN OS11G0197600-RELATED"/>
    <property type="match status" value="1"/>
</dbReference>